<keyword evidence="4" id="KW-1185">Reference proteome</keyword>
<keyword evidence="1" id="KW-0732">Signal</keyword>
<proteinExistence type="predicted"/>
<sequence>MFIRCSCPGQLRQSIALKLGTVLLGLNLAWLSAAAEPESASEAAHLSEIATSTQVLDLNSLVGLDDLMGRIAEKDVIFIGESHNSYADHLNQLAIIERLHARGKPLAIGMEFFQQPFQPVLDAYVAGELSEHEMLKQTEYFDRWRYDYRLYRPILRFAREQGIALVALNLPRELTEKVGKQGMDALEPEERARLPAEIDASDPAYRERLKAVYEQHPQGPDSDFERFLSVQLLWDEGMAEQAARFLDTQPGTTLVVLAGSGHLEYDQGIPMRLKRRKPVETVTILNGTHHAFAPERADYLLFPLPLELPARGLLGVMLDTQAEGEGVRIEGFSDQSGARDAGVKEDDRLVRIGGRAISDYADVRIAMVDAAPGDQLAVEVLRPGLIGKSERLRMEVRLH</sequence>
<dbReference type="Pfam" id="PF13180">
    <property type="entry name" value="PDZ_2"/>
    <property type="match status" value="1"/>
</dbReference>
<evidence type="ECO:0000259" key="2">
    <source>
        <dbReference type="SMART" id="SM00228"/>
    </source>
</evidence>
<feature type="domain" description="PDZ" evidence="2">
    <location>
        <begin position="312"/>
        <end position="384"/>
    </location>
</feature>
<dbReference type="CDD" id="cd14727">
    <property type="entry name" value="ChanN-like"/>
    <property type="match status" value="1"/>
</dbReference>
<reference evidence="3 4" key="1">
    <citation type="journal article" date="2023" name="Microorganisms">
        <title>Thiorhodovibrio frisius and Trv. litoralis spp. nov., Two Novel Members from a Clade of Fastidious Purple Sulfur Bacteria That Exhibit Unique Red-Shifted Light-Harvesting Capabilities.</title>
        <authorList>
            <person name="Methner A."/>
            <person name="Kuzyk S.B."/>
            <person name="Petersen J."/>
            <person name="Bauer S."/>
            <person name="Brinkmann H."/>
            <person name="Sichau K."/>
            <person name="Wanner G."/>
            <person name="Wolf J."/>
            <person name="Neumann-Schaal M."/>
            <person name="Henke P."/>
            <person name="Tank M."/>
            <person name="Sproer C."/>
            <person name="Bunk B."/>
            <person name="Overmann J."/>
        </authorList>
    </citation>
    <scope>NUCLEOTIDE SEQUENCE [LARGE SCALE GENOMIC DNA]</scope>
    <source>
        <strain evidence="3 4">DSM 6702</strain>
    </source>
</reference>
<gene>
    <name evidence="3" type="ORF">Thiowin_02631</name>
</gene>
<dbReference type="Pfam" id="PF04187">
    <property type="entry name" value="Cofac_haem_bdg"/>
    <property type="match status" value="1"/>
</dbReference>
<feature type="signal peptide" evidence="1">
    <location>
        <begin position="1"/>
        <end position="34"/>
    </location>
</feature>
<dbReference type="Proteomes" id="UP001432180">
    <property type="component" value="Chromosome"/>
</dbReference>
<dbReference type="SUPFAM" id="SSF159501">
    <property type="entry name" value="EreA/ChaN-like"/>
    <property type="match status" value="1"/>
</dbReference>
<dbReference type="InterPro" id="IPR001478">
    <property type="entry name" value="PDZ"/>
</dbReference>
<dbReference type="SUPFAM" id="SSF50156">
    <property type="entry name" value="PDZ domain-like"/>
    <property type="match status" value="1"/>
</dbReference>
<dbReference type="Gene3D" id="3.40.50.11550">
    <property type="match status" value="2"/>
</dbReference>
<dbReference type="EMBL" id="CP121472">
    <property type="protein sequence ID" value="WPL17606.1"/>
    <property type="molecule type" value="Genomic_DNA"/>
</dbReference>
<evidence type="ECO:0000256" key="1">
    <source>
        <dbReference type="SAM" id="SignalP"/>
    </source>
</evidence>
<protein>
    <submittedName>
        <fullName evidence="3">Iron-regulated protein</fullName>
    </submittedName>
</protein>
<dbReference type="InterPro" id="IPR036034">
    <property type="entry name" value="PDZ_sf"/>
</dbReference>
<accession>A0ABZ0SC31</accession>
<name>A0ABZ0SC31_9GAMM</name>
<dbReference type="InterPro" id="IPR007314">
    <property type="entry name" value="Cofac_haem-bd_dom"/>
</dbReference>
<evidence type="ECO:0000313" key="3">
    <source>
        <dbReference type="EMBL" id="WPL17606.1"/>
    </source>
</evidence>
<dbReference type="RefSeq" id="WP_328983413.1">
    <property type="nucleotide sequence ID" value="NZ_CP121472.1"/>
</dbReference>
<evidence type="ECO:0000313" key="4">
    <source>
        <dbReference type="Proteomes" id="UP001432180"/>
    </source>
</evidence>
<organism evidence="3 4">
    <name type="scientific">Thiorhodovibrio winogradskyi</name>
    <dbReference type="NCBI Taxonomy" id="77007"/>
    <lineage>
        <taxon>Bacteria</taxon>
        <taxon>Pseudomonadati</taxon>
        <taxon>Pseudomonadota</taxon>
        <taxon>Gammaproteobacteria</taxon>
        <taxon>Chromatiales</taxon>
        <taxon>Chromatiaceae</taxon>
        <taxon>Thiorhodovibrio</taxon>
    </lineage>
</organism>
<dbReference type="Gene3D" id="2.30.42.10">
    <property type="match status" value="1"/>
</dbReference>
<feature type="chain" id="PRO_5045230519" evidence="1">
    <location>
        <begin position="35"/>
        <end position="399"/>
    </location>
</feature>
<dbReference type="SMART" id="SM00228">
    <property type="entry name" value="PDZ"/>
    <property type="match status" value="1"/>
</dbReference>